<evidence type="ECO:0000313" key="12">
    <source>
        <dbReference type="Proteomes" id="UP000009374"/>
    </source>
</evidence>
<evidence type="ECO:0000256" key="7">
    <source>
        <dbReference type="ARBA" id="ARBA00025634"/>
    </source>
</evidence>
<keyword evidence="12" id="KW-1185">Reference proteome</keyword>
<evidence type="ECO:0000256" key="3">
    <source>
        <dbReference type="ARBA" id="ARBA00020653"/>
    </source>
</evidence>
<comment type="catalytic activity">
    <reaction evidence="8">
        <text>chorismate + L-glutamine = anthranilate + pyruvate + L-glutamate + H(+)</text>
        <dbReference type="Rhea" id="RHEA:21732"/>
        <dbReference type="ChEBI" id="CHEBI:15361"/>
        <dbReference type="ChEBI" id="CHEBI:15378"/>
        <dbReference type="ChEBI" id="CHEBI:16567"/>
        <dbReference type="ChEBI" id="CHEBI:29748"/>
        <dbReference type="ChEBI" id="CHEBI:29985"/>
        <dbReference type="ChEBI" id="CHEBI:58359"/>
        <dbReference type="EC" id="4.1.3.27"/>
    </reaction>
</comment>
<evidence type="ECO:0000256" key="4">
    <source>
        <dbReference type="ARBA" id="ARBA00022723"/>
    </source>
</evidence>
<dbReference type="Pfam" id="PF00425">
    <property type="entry name" value="Chorismate_bind"/>
    <property type="match status" value="1"/>
</dbReference>
<dbReference type="InterPro" id="IPR006805">
    <property type="entry name" value="Anth_synth_I_N"/>
</dbReference>
<evidence type="ECO:0000256" key="5">
    <source>
        <dbReference type="ARBA" id="ARBA00022842"/>
    </source>
</evidence>
<dbReference type="InterPro" id="IPR005801">
    <property type="entry name" value="ADC_synthase"/>
</dbReference>
<feature type="domain" description="Anthranilate synthase component I N-terminal" evidence="10">
    <location>
        <begin position="29"/>
        <end position="173"/>
    </location>
</feature>
<gene>
    <name evidence="11" type="ORF">UBAL3_94170009</name>
</gene>
<proteinExistence type="predicted"/>
<dbReference type="AlphaFoldDB" id="C6HY51"/>
<name>C6HY51_9BACT</name>
<dbReference type="InterPro" id="IPR015890">
    <property type="entry name" value="Chorismate_C"/>
</dbReference>
<comment type="cofactor">
    <cofactor evidence="1">
        <name>Mg(2+)</name>
        <dbReference type="ChEBI" id="CHEBI:18420"/>
    </cofactor>
</comment>
<dbReference type="PRINTS" id="PR00095">
    <property type="entry name" value="ANTSNTHASEI"/>
</dbReference>
<evidence type="ECO:0000259" key="10">
    <source>
        <dbReference type="Pfam" id="PF04715"/>
    </source>
</evidence>
<protein>
    <recommendedName>
        <fullName evidence="3">Anthranilate synthase component 1</fullName>
    </recommendedName>
</protein>
<dbReference type="Gene3D" id="3.60.120.10">
    <property type="entry name" value="Anthranilate synthase"/>
    <property type="match status" value="1"/>
</dbReference>
<keyword evidence="6" id="KW-0456">Lyase</keyword>
<evidence type="ECO:0000256" key="8">
    <source>
        <dbReference type="ARBA" id="ARBA00047683"/>
    </source>
</evidence>
<feature type="domain" description="Chorismate-utilising enzyme C-terminal" evidence="9">
    <location>
        <begin position="227"/>
        <end position="480"/>
    </location>
</feature>
<evidence type="ECO:0000313" key="11">
    <source>
        <dbReference type="EMBL" id="EES52402.1"/>
    </source>
</evidence>
<keyword evidence="5" id="KW-0460">Magnesium</keyword>
<comment type="subunit">
    <text evidence="2">Heterotetramer consisting of two non-identical subunits: a beta subunit (TrpG) and a large alpha subunit (TrpE).</text>
</comment>
<evidence type="ECO:0000256" key="1">
    <source>
        <dbReference type="ARBA" id="ARBA00001946"/>
    </source>
</evidence>
<keyword evidence="4" id="KW-0479">Metal-binding</keyword>
<dbReference type="Proteomes" id="UP000009374">
    <property type="component" value="Unassembled WGS sequence"/>
</dbReference>
<dbReference type="GO" id="GO:0000162">
    <property type="term" value="P:L-tryptophan biosynthetic process"/>
    <property type="evidence" value="ECO:0007669"/>
    <property type="project" value="TreeGrafter"/>
</dbReference>
<dbReference type="GO" id="GO:0004049">
    <property type="term" value="F:anthranilate synthase activity"/>
    <property type="evidence" value="ECO:0007669"/>
    <property type="project" value="UniProtKB-EC"/>
</dbReference>
<dbReference type="SUPFAM" id="SSF56322">
    <property type="entry name" value="ADC synthase"/>
    <property type="match status" value="1"/>
</dbReference>
<evidence type="ECO:0000259" key="9">
    <source>
        <dbReference type="Pfam" id="PF00425"/>
    </source>
</evidence>
<dbReference type="InterPro" id="IPR019999">
    <property type="entry name" value="Anth_synth_I-like"/>
</dbReference>
<dbReference type="Pfam" id="PF04715">
    <property type="entry name" value="Anth_synt_I_N"/>
    <property type="match status" value="1"/>
</dbReference>
<dbReference type="GO" id="GO:0046872">
    <property type="term" value="F:metal ion binding"/>
    <property type="evidence" value="ECO:0007669"/>
    <property type="project" value="UniProtKB-KW"/>
</dbReference>
<accession>C6HY51</accession>
<dbReference type="EMBL" id="GG693877">
    <property type="protein sequence ID" value="EES52402.1"/>
    <property type="molecule type" value="Genomic_DNA"/>
</dbReference>
<dbReference type="PANTHER" id="PTHR11236:SF48">
    <property type="entry name" value="ISOCHORISMATE SYNTHASE MENF"/>
    <property type="match status" value="1"/>
</dbReference>
<evidence type="ECO:0000256" key="6">
    <source>
        <dbReference type="ARBA" id="ARBA00023239"/>
    </source>
</evidence>
<dbReference type="PANTHER" id="PTHR11236">
    <property type="entry name" value="AMINOBENZOATE/ANTHRANILATE SYNTHASE"/>
    <property type="match status" value="1"/>
</dbReference>
<comment type="function">
    <text evidence="7">Part of a heterotetrameric complex that catalyzes the two-step biosynthesis of anthranilate, an intermediate in the biosynthesis of L-tryptophan. In the first step, the glutamine-binding beta subunit (TrpG) of anthranilate synthase (AS) provides the glutamine amidotransferase activity which generates ammonia as a substrate that, along with chorismate, is used in the second step, catalyzed by the large alpha subunit of AS (TrpE) to produce anthranilate. In the absence of TrpG, TrpE can synthesize anthranilate directly from chorismate and high concentrations of ammonia.</text>
</comment>
<evidence type="ECO:0000256" key="2">
    <source>
        <dbReference type="ARBA" id="ARBA00011575"/>
    </source>
</evidence>
<reference evidence="11 12" key="1">
    <citation type="journal article" date="2009" name="Appl. Environ. Microbiol.">
        <title>Community genomic and proteomic analyses of chemoautotrophic iron-oxidizing "Leptospirillum rubarum" (Group II) and "Leptospirillum ferrodiazotrophum" (Group III) bacteria in acid mine drainage biofilms.</title>
        <authorList>
            <person name="Goltsman D.S."/>
            <person name="Denef V.J."/>
            <person name="Singer S.W."/>
            <person name="VerBerkmoes N.C."/>
            <person name="Lefsrud M."/>
            <person name="Mueller R.S."/>
            <person name="Dick G.J."/>
            <person name="Sun C.L."/>
            <person name="Wheeler K.E."/>
            <person name="Zemla A."/>
            <person name="Baker B.J."/>
            <person name="Hauser L."/>
            <person name="Land M."/>
            <person name="Shah M.B."/>
            <person name="Thelen M.P."/>
            <person name="Hettich R.L."/>
            <person name="Banfield J.F."/>
        </authorList>
    </citation>
    <scope>NUCLEOTIDE SEQUENCE [LARGE SCALE GENOMIC DNA]</scope>
</reference>
<sequence length="500" mass="55093">MKILTSRTEALDSLKKHRIVPVIGEALSDLLTPPAAYAALSQERPRFLLESATGGDRWGRYSFVGSGVLVSFSGSVGAPLRIERFREGRRTEVTERTGDLFSEFSQAMAELDAGMDDRIPVFAQGVVGYFGYDIVRCFERLPEALPAADDFPDLSFFLPEVMVVFDHAIQRLKLLTWIDREEGSPDSLFDEATVRLASFWQALSLSRPPEKPSGGSGKLALRETTDAESFKRSVERAKEHIRAGDIFQVVLSRRFEFDWEASPLTLYRVLRSINPSPYLFLIEQGERALVGSSPELFVRVSGRTVDLRPIAGTVRRSGDAQEDERRSQALLSDPKERAEHVMLVDLGRNDVGRVATKGGVEVSEMMVLERYSHVIHIVSHVKGLLAPGKTGYDVIRAAHPAGTLSGAPKVRAMEIIEELETIRRGPYAGCVGVVAFSGEIDLAIAIRSVFLSGKKGFFQAGAGIVADSEPEKENQEILAKAQAMVRALEITHASEGSWLF</sequence>
<organism evidence="11 12">
    <name type="scientific">Leptospirillum ferrodiazotrophum</name>
    <dbReference type="NCBI Taxonomy" id="412449"/>
    <lineage>
        <taxon>Bacteria</taxon>
        <taxon>Pseudomonadati</taxon>
        <taxon>Nitrospirota</taxon>
        <taxon>Nitrospiria</taxon>
        <taxon>Nitrospirales</taxon>
        <taxon>Nitrospiraceae</taxon>
        <taxon>Leptospirillum</taxon>
    </lineage>
</organism>